<gene>
    <name evidence="8" type="ORF">UFOPK1440_00946</name>
    <name evidence="9" type="ORF">UFOPK1946_01195</name>
</gene>
<dbReference type="PANTHER" id="PTHR11985">
    <property type="entry name" value="GLYCEROL-3-PHOSPHATE DEHYDROGENASE"/>
    <property type="match status" value="1"/>
</dbReference>
<feature type="domain" description="Alpha-glycerophosphate oxidase C-terminal" evidence="7">
    <location>
        <begin position="402"/>
        <end position="526"/>
    </location>
</feature>
<dbReference type="Pfam" id="PF16901">
    <property type="entry name" value="DAO_C"/>
    <property type="match status" value="1"/>
</dbReference>
<protein>
    <submittedName>
        <fullName evidence="8">Unannotated protein</fullName>
    </submittedName>
</protein>
<evidence type="ECO:0000313" key="9">
    <source>
        <dbReference type="EMBL" id="CAB4632085.1"/>
    </source>
</evidence>
<proteinExistence type="inferred from homology"/>
<dbReference type="SUPFAM" id="SSF51905">
    <property type="entry name" value="FAD/NAD(P)-binding domain"/>
    <property type="match status" value="1"/>
</dbReference>
<dbReference type="InterPro" id="IPR036188">
    <property type="entry name" value="FAD/NAD-bd_sf"/>
</dbReference>
<dbReference type="GO" id="GO:0046168">
    <property type="term" value="P:glycerol-3-phosphate catabolic process"/>
    <property type="evidence" value="ECO:0007669"/>
    <property type="project" value="TreeGrafter"/>
</dbReference>
<dbReference type="InterPro" id="IPR000447">
    <property type="entry name" value="G3P_DH_FAD-dep"/>
</dbReference>
<reference evidence="8" key="1">
    <citation type="submission" date="2020-05" db="EMBL/GenBank/DDBJ databases">
        <authorList>
            <person name="Chiriac C."/>
            <person name="Salcher M."/>
            <person name="Ghai R."/>
            <person name="Kavagutti S V."/>
        </authorList>
    </citation>
    <scope>NUCLEOTIDE SEQUENCE</scope>
</reference>
<dbReference type="InterPro" id="IPR031656">
    <property type="entry name" value="DAO_C"/>
</dbReference>
<dbReference type="PRINTS" id="PR01001">
    <property type="entry name" value="FADG3PDH"/>
</dbReference>
<evidence type="ECO:0000256" key="1">
    <source>
        <dbReference type="ARBA" id="ARBA00001974"/>
    </source>
</evidence>
<keyword evidence="5" id="KW-0560">Oxidoreductase</keyword>
<dbReference type="InterPro" id="IPR038299">
    <property type="entry name" value="DAO_C_sf"/>
</dbReference>
<comment type="similarity">
    <text evidence="2">Belongs to the FAD-dependent glycerol-3-phosphate dehydrogenase family.</text>
</comment>
<accession>A0A6J6CAW5</accession>
<evidence type="ECO:0000313" key="8">
    <source>
        <dbReference type="EMBL" id="CAB4548277.1"/>
    </source>
</evidence>
<keyword evidence="4" id="KW-0274">FAD</keyword>
<organism evidence="8">
    <name type="scientific">freshwater metagenome</name>
    <dbReference type="NCBI Taxonomy" id="449393"/>
    <lineage>
        <taxon>unclassified sequences</taxon>
        <taxon>metagenomes</taxon>
        <taxon>ecological metagenomes</taxon>
    </lineage>
</organism>
<evidence type="ECO:0000256" key="3">
    <source>
        <dbReference type="ARBA" id="ARBA00022630"/>
    </source>
</evidence>
<feature type="domain" description="FAD dependent oxidoreductase" evidence="6">
    <location>
        <begin position="24"/>
        <end position="379"/>
    </location>
</feature>
<dbReference type="PANTHER" id="PTHR11985:SF31">
    <property type="entry name" value="GLYCEROL-3-PHOSPHATE DEHYDROGENASE 2"/>
    <property type="match status" value="1"/>
</dbReference>
<dbReference type="Gene3D" id="1.10.8.870">
    <property type="entry name" value="Alpha-glycerophosphate oxidase, cap domain"/>
    <property type="match status" value="1"/>
</dbReference>
<evidence type="ECO:0000256" key="4">
    <source>
        <dbReference type="ARBA" id="ARBA00022827"/>
    </source>
</evidence>
<name>A0A6J6CAW5_9ZZZZ</name>
<sequence length="551" mass="60375">MFSSELNPEQRLQALSALAHEEFDILVIGGGVTGAGALLDAASRGLKVAMVEARDIASGTSSRSSKLIHGGLRYLEQYDFKLVREALHERELMVATTSPHLVKPVGFLYPLHEKYKERTYVGAGLALYDMLRGFQRAMPFHKHISQRKINQIAPSLRPDIVTGAIKYYDAQVDDARHTMTIIRTARRHGAVVATHVEVQELIRNGKKVVGAIVRDLLTGEEIKVTSKSVVMCAGIWSDELHQKFGLTAGYGVTMSKGVHIVVPGSAIKSDTGIILKTAISVLFLIPWGDKWIVGTTDTPYTGDRAKPHATDEDIQYILDQANKVLDPQLKREEIIGVYAGLRPLVANAKNSTTTKLSREHTVDRSAPGFVSIAGGKYTTYRVMGKDAIDLAAIDLRRLVNDSCTEKLPLVGADGYFALVQQVSVIANEYGLAEATITHLLNRYGSMISEVLEIVKSDKKNGQLLDSTLPYIKAEIIYAVTHEGAMSVDDVISRRTRLAFEAPQAGLELVDEIASIIAPYLGWGAKEKKASINEYRTQVEAEVEALAELINS</sequence>
<comment type="cofactor">
    <cofactor evidence="1">
        <name>FAD</name>
        <dbReference type="ChEBI" id="CHEBI:57692"/>
    </cofactor>
</comment>
<dbReference type="InterPro" id="IPR006076">
    <property type="entry name" value="FAD-dep_OxRdtase"/>
</dbReference>
<dbReference type="EMBL" id="CAEZVG010000112">
    <property type="protein sequence ID" value="CAB4632085.1"/>
    <property type="molecule type" value="Genomic_DNA"/>
</dbReference>
<evidence type="ECO:0000256" key="5">
    <source>
        <dbReference type="ARBA" id="ARBA00023002"/>
    </source>
</evidence>
<evidence type="ECO:0000259" key="7">
    <source>
        <dbReference type="Pfam" id="PF16901"/>
    </source>
</evidence>
<evidence type="ECO:0000256" key="2">
    <source>
        <dbReference type="ARBA" id="ARBA00007330"/>
    </source>
</evidence>
<keyword evidence="3" id="KW-0285">Flavoprotein</keyword>
<dbReference type="GO" id="GO:0004368">
    <property type="term" value="F:glycerol-3-phosphate dehydrogenase (quinone) activity"/>
    <property type="evidence" value="ECO:0007669"/>
    <property type="project" value="InterPro"/>
</dbReference>
<dbReference type="Gene3D" id="3.50.50.60">
    <property type="entry name" value="FAD/NAD(P)-binding domain"/>
    <property type="match status" value="1"/>
</dbReference>
<dbReference type="AlphaFoldDB" id="A0A6J6CAW5"/>
<dbReference type="Gene3D" id="3.30.9.10">
    <property type="entry name" value="D-Amino Acid Oxidase, subunit A, domain 2"/>
    <property type="match status" value="1"/>
</dbReference>
<dbReference type="Pfam" id="PF01266">
    <property type="entry name" value="DAO"/>
    <property type="match status" value="1"/>
</dbReference>
<evidence type="ECO:0000259" key="6">
    <source>
        <dbReference type="Pfam" id="PF01266"/>
    </source>
</evidence>
<dbReference type="EMBL" id="CAEZSP010000056">
    <property type="protein sequence ID" value="CAB4548277.1"/>
    <property type="molecule type" value="Genomic_DNA"/>
</dbReference>